<dbReference type="AlphaFoldDB" id="A0A0R1WNU5"/>
<dbReference type="InterPro" id="IPR030678">
    <property type="entry name" value="Peptide/Ni-bd"/>
</dbReference>
<feature type="domain" description="Solute-binding protein family 5" evidence="7">
    <location>
        <begin position="77"/>
        <end position="460"/>
    </location>
</feature>
<dbReference type="GO" id="GO:0015833">
    <property type="term" value="P:peptide transport"/>
    <property type="evidence" value="ECO:0007669"/>
    <property type="project" value="UniProtKB-KW"/>
</dbReference>
<dbReference type="Gene3D" id="3.90.76.10">
    <property type="entry name" value="Dipeptide-binding Protein, Domain 1"/>
    <property type="match status" value="1"/>
</dbReference>
<dbReference type="Pfam" id="PF00496">
    <property type="entry name" value="SBP_bac_5"/>
    <property type="match status" value="1"/>
</dbReference>
<evidence type="ECO:0000256" key="1">
    <source>
        <dbReference type="ARBA" id="ARBA00004193"/>
    </source>
</evidence>
<comment type="caution">
    <text evidence="8">The sequence shown here is derived from an EMBL/GenBank/DDBJ whole genome shotgun (WGS) entry which is preliminary data.</text>
</comment>
<organism evidence="8 9">
    <name type="scientific">Ligilactobacillus hayakitensis DSM 18933 = JCM 14209</name>
    <dbReference type="NCBI Taxonomy" id="1423755"/>
    <lineage>
        <taxon>Bacteria</taxon>
        <taxon>Bacillati</taxon>
        <taxon>Bacillota</taxon>
        <taxon>Bacilli</taxon>
        <taxon>Lactobacillales</taxon>
        <taxon>Lactobacillaceae</taxon>
        <taxon>Ligilactobacillus</taxon>
    </lineage>
</organism>
<evidence type="ECO:0000313" key="8">
    <source>
        <dbReference type="EMBL" id="KRM19552.1"/>
    </source>
</evidence>
<gene>
    <name evidence="8" type="ORF">FC40_GL001566</name>
</gene>
<evidence type="ECO:0000259" key="7">
    <source>
        <dbReference type="Pfam" id="PF00496"/>
    </source>
</evidence>
<protein>
    <submittedName>
        <fullName evidence="8">Oligopeptide-binding protein</fullName>
    </submittedName>
</protein>
<dbReference type="InterPro" id="IPR000914">
    <property type="entry name" value="SBP_5_dom"/>
</dbReference>
<evidence type="ECO:0000256" key="4">
    <source>
        <dbReference type="ARBA" id="ARBA00022729"/>
    </source>
</evidence>
<dbReference type="GO" id="GO:1904680">
    <property type="term" value="F:peptide transmembrane transporter activity"/>
    <property type="evidence" value="ECO:0007669"/>
    <property type="project" value="TreeGrafter"/>
</dbReference>
<keyword evidence="9" id="KW-1185">Reference proteome</keyword>
<evidence type="ECO:0000256" key="5">
    <source>
        <dbReference type="ARBA" id="ARBA00022856"/>
    </source>
</evidence>
<dbReference type="eggNOG" id="COG4166">
    <property type="taxonomic scope" value="Bacteria"/>
</dbReference>
<dbReference type="STRING" id="1423755.FC40_GL001566"/>
<dbReference type="PATRIC" id="fig|1423755.3.peg.1655"/>
<proteinExistence type="inferred from homology"/>
<dbReference type="CDD" id="cd08504">
    <property type="entry name" value="PBP2_OppA"/>
    <property type="match status" value="1"/>
</dbReference>
<dbReference type="PANTHER" id="PTHR30290">
    <property type="entry name" value="PERIPLASMIC BINDING COMPONENT OF ABC TRANSPORTER"/>
    <property type="match status" value="1"/>
</dbReference>
<dbReference type="FunFam" id="3.90.76.10:FF:000001">
    <property type="entry name" value="Oligopeptide ABC transporter substrate-binding protein"/>
    <property type="match status" value="1"/>
</dbReference>
<comment type="subcellular location">
    <subcellularLocation>
        <location evidence="1">Cell membrane</location>
        <topology evidence="1">Lipid-anchor</topology>
    </subcellularLocation>
</comment>
<reference evidence="8 9" key="1">
    <citation type="journal article" date="2015" name="Genome Announc.">
        <title>Expanding the biotechnology potential of lactobacilli through comparative genomics of 213 strains and associated genera.</title>
        <authorList>
            <person name="Sun Z."/>
            <person name="Harris H.M."/>
            <person name="McCann A."/>
            <person name="Guo C."/>
            <person name="Argimon S."/>
            <person name="Zhang W."/>
            <person name="Yang X."/>
            <person name="Jeffery I.B."/>
            <person name="Cooney J.C."/>
            <person name="Kagawa T.F."/>
            <person name="Liu W."/>
            <person name="Song Y."/>
            <person name="Salvetti E."/>
            <person name="Wrobel A."/>
            <person name="Rasinkangas P."/>
            <person name="Parkhill J."/>
            <person name="Rea M.C."/>
            <person name="O'Sullivan O."/>
            <person name="Ritari J."/>
            <person name="Douillard F.P."/>
            <person name="Paul Ross R."/>
            <person name="Yang R."/>
            <person name="Briner A.E."/>
            <person name="Felis G.E."/>
            <person name="de Vos W.M."/>
            <person name="Barrangou R."/>
            <person name="Klaenhammer T.R."/>
            <person name="Caufield P.W."/>
            <person name="Cui Y."/>
            <person name="Zhang H."/>
            <person name="O'Toole P.W."/>
        </authorList>
    </citation>
    <scope>NUCLEOTIDE SEQUENCE [LARGE SCALE GENOMIC DNA]</scope>
    <source>
        <strain evidence="8 9">DSM 18933</strain>
    </source>
</reference>
<accession>A0A0R1WNU5</accession>
<dbReference type="PANTHER" id="PTHR30290:SF10">
    <property type="entry name" value="PERIPLASMIC OLIGOPEPTIDE-BINDING PROTEIN-RELATED"/>
    <property type="match status" value="1"/>
</dbReference>
<evidence type="ECO:0000256" key="6">
    <source>
        <dbReference type="SAM" id="SignalP"/>
    </source>
</evidence>
<dbReference type="GO" id="GO:0030288">
    <property type="term" value="C:outer membrane-bounded periplasmic space"/>
    <property type="evidence" value="ECO:0007669"/>
    <property type="project" value="UniProtKB-ARBA"/>
</dbReference>
<name>A0A0R1WNU5_9LACO</name>
<keyword evidence="5" id="KW-0571">Peptide transport</keyword>
<sequence length="541" mass="60311">MKVMDLKKSVLTGVTLAISGVSLVALTPNKAQASSVLNWSEPTELQTLDVSKVLDTVSSDMLGSSMEGLYRLGNNSEVTPGIAEKTEVSDDGLTYTFTLRKNAKWSNGDPVTAKDFVYSWQRTVNPKTGSEYAYLFNGVKNAEAVNKGEKPLSELGVKADGDYKLVVSLEHQVPYFKKLMGFTIFFPQNENAVKKYGKKYGTQAKYTVYNGPFQLKDWNGSNLSWKLVKNKSYWDKKNVKLSEANFQVNKSTSTSYNLFQSGKLDSTYLNSEQAKQLKNKPEFVSREQGRMNYLELNENNKLFKNEKVRQAVSYAVNRKQLVDHVLGNGSLAPEGIVSKGLMKYDGKDFADAAKTKEGVSYDAKKAQKLWVEGLKEAGVKNPSITLVGDDTDVAKNVTEYLQSQLQTNLKGLKVKVLNVPMKNRISRAQEGKFDLILSGWGADFSDPISFLDLFTSDNAQNYGKWSNEEYDKLIKASKTTDAGNPAKRWDDMVQASKVLSQNQGVVPLYQLSQATMMNKNVKGLVYNTAGIQYNFKEVNVK</sequence>
<comment type="similarity">
    <text evidence="2">Belongs to the bacterial solute-binding protein 5 family.</text>
</comment>
<dbReference type="FunFam" id="3.10.105.10:FF:000001">
    <property type="entry name" value="Oligopeptide ABC transporter, oligopeptide-binding protein"/>
    <property type="match status" value="1"/>
</dbReference>
<dbReference type="InterPro" id="IPR039424">
    <property type="entry name" value="SBP_5"/>
</dbReference>
<keyword evidence="4 6" id="KW-0732">Signal</keyword>
<dbReference type="Proteomes" id="UP000051054">
    <property type="component" value="Unassembled WGS sequence"/>
</dbReference>
<dbReference type="PIRSF" id="PIRSF002741">
    <property type="entry name" value="MppA"/>
    <property type="match status" value="1"/>
</dbReference>
<evidence type="ECO:0000256" key="3">
    <source>
        <dbReference type="ARBA" id="ARBA00022448"/>
    </source>
</evidence>
<dbReference type="EMBL" id="AZGD01000038">
    <property type="protein sequence ID" value="KRM19552.1"/>
    <property type="molecule type" value="Genomic_DNA"/>
</dbReference>
<dbReference type="InterPro" id="IPR023765">
    <property type="entry name" value="SBP_5_CS"/>
</dbReference>
<feature type="signal peptide" evidence="6">
    <location>
        <begin position="1"/>
        <end position="33"/>
    </location>
</feature>
<dbReference type="Gene3D" id="3.40.190.10">
    <property type="entry name" value="Periplasmic binding protein-like II"/>
    <property type="match status" value="1"/>
</dbReference>
<dbReference type="Gene3D" id="3.10.105.10">
    <property type="entry name" value="Dipeptide-binding Protein, Domain 3"/>
    <property type="match status" value="1"/>
</dbReference>
<feature type="chain" id="PRO_5006412812" evidence="6">
    <location>
        <begin position="34"/>
        <end position="541"/>
    </location>
</feature>
<evidence type="ECO:0000256" key="2">
    <source>
        <dbReference type="ARBA" id="ARBA00005695"/>
    </source>
</evidence>
<evidence type="ECO:0000313" key="9">
    <source>
        <dbReference type="Proteomes" id="UP000051054"/>
    </source>
</evidence>
<dbReference type="SUPFAM" id="SSF53850">
    <property type="entry name" value="Periplasmic binding protein-like II"/>
    <property type="match status" value="1"/>
</dbReference>
<dbReference type="GO" id="GO:0043190">
    <property type="term" value="C:ATP-binding cassette (ABC) transporter complex"/>
    <property type="evidence" value="ECO:0007669"/>
    <property type="project" value="InterPro"/>
</dbReference>
<keyword evidence="3" id="KW-0813">Transport</keyword>
<dbReference type="PROSITE" id="PS01040">
    <property type="entry name" value="SBP_BACTERIAL_5"/>
    <property type="match status" value="1"/>
</dbReference>
<keyword evidence="5" id="KW-0653">Protein transport</keyword>